<accession>A0AAV9NIU3</accession>
<organism evidence="3 4">
    <name type="scientific">Exophiala bonariae</name>
    <dbReference type="NCBI Taxonomy" id="1690606"/>
    <lineage>
        <taxon>Eukaryota</taxon>
        <taxon>Fungi</taxon>
        <taxon>Dikarya</taxon>
        <taxon>Ascomycota</taxon>
        <taxon>Pezizomycotina</taxon>
        <taxon>Eurotiomycetes</taxon>
        <taxon>Chaetothyriomycetidae</taxon>
        <taxon>Chaetothyriales</taxon>
        <taxon>Herpotrichiellaceae</taxon>
        <taxon>Exophiala</taxon>
    </lineage>
</organism>
<evidence type="ECO:0000313" key="3">
    <source>
        <dbReference type="EMBL" id="KAK5058926.1"/>
    </source>
</evidence>
<sequence>MPPKKGKFAKPTKPPQIHNTHFVCLPLTTEDSILQLNESLAKFRDVTSLSGDAAAAGSAGQAGQNLSSSSSTPPGLCRIPHAAYRPPGTFHLTLGVMDLSSHEDMEKALKLLNDIDYSSLLRKAETKMTTGNPRNPEREPTGCLLQQSEMDHVAQSGSGAASAVSEGLSKPLESLERAISPPPPASRPKTTSSLQPLHPEPEPEPKPQPLMLTLHGLGTFPSASSARVFFAHAHDASRRLQPFAELVRQRFQAAGLITETRPLVLHATMANMTYVKRPRRRDQQSISSSGPGSGSGAKTASGVDGRDILAFFNRRSGSDGEDVDVGTESLAPPGTSASKDVDADAVPEGYIWASDITVDKVRICKMGAEPCDLPGWGLEYRPIAESVIV</sequence>
<feature type="compositionally biased region" description="Low complexity" evidence="1">
    <location>
        <begin position="55"/>
        <end position="71"/>
    </location>
</feature>
<proteinExistence type="predicted"/>
<comment type="caution">
    <text evidence="3">The sequence shown here is derived from an EMBL/GenBank/DDBJ whole genome shotgun (WGS) entry which is preliminary data.</text>
</comment>
<keyword evidence="4" id="KW-1185">Reference proteome</keyword>
<gene>
    <name evidence="3" type="ORF">LTR84_011190</name>
</gene>
<feature type="region of interest" description="Disordered" evidence="1">
    <location>
        <begin position="55"/>
        <end position="74"/>
    </location>
</feature>
<feature type="region of interest" description="Disordered" evidence="1">
    <location>
        <begin position="274"/>
        <end position="302"/>
    </location>
</feature>
<feature type="compositionally biased region" description="Low complexity" evidence="1">
    <location>
        <begin position="285"/>
        <end position="302"/>
    </location>
</feature>
<dbReference type="Gene3D" id="3.90.1140.10">
    <property type="entry name" value="Cyclic phosphodiesterase"/>
    <property type="match status" value="2"/>
</dbReference>
<dbReference type="SUPFAM" id="SSF55144">
    <property type="entry name" value="LigT-like"/>
    <property type="match status" value="1"/>
</dbReference>
<dbReference type="InterPro" id="IPR009097">
    <property type="entry name" value="Cyclic_Pdiesterase"/>
</dbReference>
<dbReference type="InterPro" id="IPR009210">
    <property type="entry name" value="ASCC1"/>
</dbReference>
<dbReference type="PANTHER" id="PTHR13360:SF1">
    <property type="entry name" value="ACTIVATING SIGNAL COINTEGRATOR 1 COMPLEX SUBUNIT 1"/>
    <property type="match status" value="1"/>
</dbReference>
<feature type="domain" description="A-kinase anchor protein 7-like phosphoesterase" evidence="2">
    <location>
        <begin position="206"/>
        <end position="286"/>
    </location>
</feature>
<reference evidence="3 4" key="1">
    <citation type="submission" date="2023-08" db="EMBL/GenBank/DDBJ databases">
        <title>Black Yeasts Isolated from many extreme environments.</title>
        <authorList>
            <person name="Coleine C."/>
            <person name="Stajich J.E."/>
            <person name="Selbmann L."/>
        </authorList>
    </citation>
    <scope>NUCLEOTIDE SEQUENCE [LARGE SCALE GENOMIC DNA]</scope>
    <source>
        <strain evidence="3 4">CCFEE 5792</strain>
    </source>
</reference>
<dbReference type="GO" id="GO:0005634">
    <property type="term" value="C:nucleus"/>
    <property type="evidence" value="ECO:0007669"/>
    <property type="project" value="TreeGrafter"/>
</dbReference>
<dbReference type="RefSeq" id="XP_064709449.1">
    <property type="nucleotide sequence ID" value="XM_064854723.1"/>
</dbReference>
<feature type="domain" description="A-kinase anchor protein 7-like phosphoesterase" evidence="2">
    <location>
        <begin position="20"/>
        <end position="116"/>
    </location>
</feature>
<dbReference type="GO" id="GO:0006307">
    <property type="term" value="P:DNA alkylation repair"/>
    <property type="evidence" value="ECO:0007669"/>
    <property type="project" value="InterPro"/>
</dbReference>
<dbReference type="AlphaFoldDB" id="A0AAV9NIU3"/>
<feature type="compositionally biased region" description="Low complexity" evidence="1">
    <location>
        <begin position="153"/>
        <end position="165"/>
    </location>
</feature>
<feature type="region of interest" description="Disordered" evidence="1">
    <location>
        <begin position="151"/>
        <end position="170"/>
    </location>
</feature>
<dbReference type="GeneID" id="89979344"/>
<evidence type="ECO:0000313" key="4">
    <source>
        <dbReference type="Proteomes" id="UP001358417"/>
    </source>
</evidence>
<name>A0AAV9NIU3_9EURO</name>
<evidence type="ECO:0000259" key="2">
    <source>
        <dbReference type="Pfam" id="PF10469"/>
    </source>
</evidence>
<feature type="region of interest" description="Disordered" evidence="1">
    <location>
        <begin position="176"/>
        <end position="214"/>
    </location>
</feature>
<protein>
    <recommendedName>
        <fullName evidence="2">A-kinase anchor protein 7-like phosphoesterase domain-containing protein</fullName>
    </recommendedName>
</protein>
<dbReference type="PANTHER" id="PTHR13360">
    <property type="entry name" value="ACTIVATING SIGNAL COINTEGRATOR 1 COMPLEX SUBUNIT 1"/>
    <property type="match status" value="1"/>
</dbReference>
<dbReference type="Pfam" id="PF10469">
    <property type="entry name" value="AKAP7_NLS"/>
    <property type="match status" value="2"/>
</dbReference>
<evidence type="ECO:0000256" key="1">
    <source>
        <dbReference type="SAM" id="MobiDB-lite"/>
    </source>
</evidence>
<dbReference type="GO" id="GO:0006355">
    <property type="term" value="P:regulation of DNA-templated transcription"/>
    <property type="evidence" value="ECO:0007669"/>
    <property type="project" value="TreeGrafter"/>
</dbReference>
<dbReference type="InterPro" id="IPR019510">
    <property type="entry name" value="AKAP7-like_phosphoesterase"/>
</dbReference>
<dbReference type="Proteomes" id="UP001358417">
    <property type="component" value="Unassembled WGS sequence"/>
</dbReference>
<dbReference type="EMBL" id="JAVRRD010000005">
    <property type="protein sequence ID" value="KAK5058926.1"/>
    <property type="molecule type" value="Genomic_DNA"/>
</dbReference>
<feature type="region of interest" description="Disordered" evidence="1">
    <location>
        <begin position="317"/>
        <end position="342"/>
    </location>
</feature>